<organism evidence="1">
    <name type="scientific">Candidatus Methanosuratincola petrocarbonis</name>
    <name type="common">ex Vanwonterghem et al. 2016</name>
    <dbReference type="NCBI Taxonomy" id="1867261"/>
    <lineage>
        <taxon>Archaea</taxon>
        <taxon>Thermoproteota</taxon>
        <taxon>Methanosuratincolia</taxon>
        <taxon>Candidatus Methanomethylicales</taxon>
        <taxon>Candidatus Methanomethylicaceae</taxon>
        <taxon>Candidatus Methanosuratincola (ex Vanwonterghem et al. 2016)</taxon>
    </lineage>
</organism>
<dbReference type="EMBL" id="DRVT01000022">
    <property type="protein sequence ID" value="HHI48933.1"/>
    <property type="molecule type" value="Genomic_DNA"/>
</dbReference>
<evidence type="ECO:0000313" key="1">
    <source>
        <dbReference type="EMBL" id="HHI48933.1"/>
    </source>
</evidence>
<proteinExistence type="predicted"/>
<sequence>MERTNTFVIEDCPALWELAENCAKLYNEVNFERRQAYIHYKCFEWYPRHLYEKYAPLIGSATAQQIINKNNEAWRSFLALKRLGAEGKLKHITRVSMPRYWKKNGKRELG</sequence>
<accession>A0A7J3UZV6</accession>
<dbReference type="AlphaFoldDB" id="A0A7J3UZV6"/>
<comment type="caution">
    <text evidence="1">The sequence shown here is derived from an EMBL/GenBank/DDBJ whole genome shotgun (WGS) entry which is preliminary data.</text>
</comment>
<gene>
    <name evidence="1" type="ORF">ENL91_02045</name>
</gene>
<protein>
    <submittedName>
        <fullName evidence="1">Transposase</fullName>
    </submittedName>
</protein>
<reference evidence="1" key="1">
    <citation type="journal article" date="2020" name="mSystems">
        <title>Genome- and Community-Level Interaction Insights into Carbon Utilization and Element Cycling Functions of Hydrothermarchaeota in Hydrothermal Sediment.</title>
        <authorList>
            <person name="Zhou Z."/>
            <person name="Liu Y."/>
            <person name="Xu W."/>
            <person name="Pan J."/>
            <person name="Luo Z.H."/>
            <person name="Li M."/>
        </authorList>
    </citation>
    <scope>NUCLEOTIDE SEQUENCE [LARGE SCALE GENOMIC DNA]</scope>
    <source>
        <strain evidence="1">SpSt-1038</strain>
    </source>
</reference>
<name>A0A7J3UZV6_9CREN</name>